<dbReference type="EMBL" id="NITZ01000002">
    <property type="protein sequence ID" value="PHM50260.1"/>
    <property type="molecule type" value="Genomic_DNA"/>
</dbReference>
<keyword evidence="3" id="KW-1185">Reference proteome</keyword>
<dbReference type="Proteomes" id="UP000221980">
    <property type="component" value="Unassembled WGS sequence"/>
</dbReference>
<organism evidence="2 3">
    <name type="scientific">Xenorhabdus miraniensis</name>
    <dbReference type="NCBI Taxonomy" id="351674"/>
    <lineage>
        <taxon>Bacteria</taxon>
        <taxon>Pseudomonadati</taxon>
        <taxon>Pseudomonadota</taxon>
        <taxon>Gammaproteobacteria</taxon>
        <taxon>Enterobacterales</taxon>
        <taxon>Morganellaceae</taxon>
        <taxon>Xenorhabdus</taxon>
    </lineage>
</organism>
<dbReference type="PANTHER" id="PTHR30595">
    <property type="entry name" value="GLPR-RELATED TRANSCRIPTIONAL REPRESSOR"/>
    <property type="match status" value="1"/>
</dbReference>
<reference evidence="2 3" key="1">
    <citation type="journal article" date="2017" name="Nat. Microbiol.">
        <title>Natural product diversity associated with the nematode symbionts Photorhabdus and Xenorhabdus.</title>
        <authorList>
            <person name="Tobias N.J."/>
            <person name="Wolff H."/>
            <person name="Djahanschiri B."/>
            <person name="Grundmann F."/>
            <person name="Kronenwerth M."/>
            <person name="Shi Y.M."/>
            <person name="Simonyi S."/>
            <person name="Grun P."/>
            <person name="Shapiro-Ilan D."/>
            <person name="Pidot S.J."/>
            <person name="Stinear T.P."/>
            <person name="Ebersberger I."/>
            <person name="Bode H.B."/>
        </authorList>
    </citation>
    <scope>NUCLEOTIDE SEQUENCE [LARGE SCALE GENOMIC DNA]</scope>
    <source>
        <strain evidence="2 3">DSM 17902</strain>
    </source>
</reference>
<accession>A0A2D0JVK7</accession>
<name>A0A2D0JVK7_9GAMM</name>
<proteinExistence type="predicted"/>
<dbReference type="InterPro" id="IPR038475">
    <property type="entry name" value="RecG_C_sf"/>
</dbReference>
<dbReference type="RefSeq" id="WP_099112827.1">
    <property type="nucleotide sequence ID" value="NZ_CAWNQI010000051.1"/>
</dbReference>
<gene>
    <name evidence="2" type="ORF">Xmir_00437</name>
</gene>
<dbReference type="InterPro" id="IPR007421">
    <property type="entry name" value="Schlafen_AlbA_2_dom"/>
</dbReference>
<dbReference type="Gene3D" id="3.30.565.60">
    <property type="match status" value="1"/>
</dbReference>
<dbReference type="Gene3D" id="3.30.950.30">
    <property type="entry name" value="Schlafen, AAA domain"/>
    <property type="match status" value="1"/>
</dbReference>
<feature type="domain" description="Schlafen AlbA-2" evidence="1">
    <location>
        <begin position="15"/>
        <end position="142"/>
    </location>
</feature>
<dbReference type="AlphaFoldDB" id="A0A2D0JVK7"/>
<evidence type="ECO:0000259" key="1">
    <source>
        <dbReference type="Pfam" id="PF04326"/>
    </source>
</evidence>
<dbReference type="PANTHER" id="PTHR30595:SF6">
    <property type="entry name" value="SCHLAFEN ALBA-2 DOMAIN-CONTAINING PROTEIN"/>
    <property type="match status" value="1"/>
</dbReference>
<evidence type="ECO:0000313" key="3">
    <source>
        <dbReference type="Proteomes" id="UP000221980"/>
    </source>
</evidence>
<protein>
    <submittedName>
        <fullName evidence="2">Transcriptional regulator</fullName>
    </submittedName>
</protein>
<sequence>MFHVNDLIDLQTLFESAELEFKLAQGKDGKGKLPDDFWPTYSAMANSRGGFVVLGVREKSGKFTISGLDNPEKVKQELFNGLNNPQLVNVNLLTDQQANIVELDGKQILVIEIPPARREKKPVFLKNQPMKYTYIRLHEGDRICSEEQVKRMMVEQLEDSRDNRVLQHFDLNDINIESLQIYRQLLSVSRPTHPALELNHFDFLRSIGGWRKDRQTGQEGMTLAGILMFGTWEAIQDAAPNYFVDYQERPEARTERRWIDRICPDGTWSGNVFDFYRRTYRKLIADLKIPFELKNGIRQDETQIHTALREALVNALVHADYTGRLSILVVKRPDLFGFRNPGLMRIPPEQAIKGYESDCRNRLMHQMFLMIGAGERSGSGIPKIYSGWKWANWRVPRLHEKTEPEQTLLELSIGSLVSEETASLLHQKFGDGVEKLNELERSIVITAAVEGWVDHERACQLTSLHSREVTLALPKLVERGFLIPHGEKRDKSYTLPGMELLSPDDVFDANPLSSKSIITDNGKMITDNEKMITDNEKLITDNGKMITDNVVGLTESSQGRDEMGRFVTTKLAHPYIDDFSLLNTVLQNKLKDIAQPAREKKRLPNEMMDSIVLELCKGHFIPLNVIAMLVDRTPQNVREKQLSPLVEQGKLRIAFPHVKRHKKQGYITNN</sequence>
<dbReference type="Pfam" id="PF04326">
    <property type="entry name" value="SLFN_AlbA_2"/>
    <property type="match status" value="1"/>
</dbReference>
<evidence type="ECO:0000313" key="2">
    <source>
        <dbReference type="EMBL" id="PHM50260.1"/>
    </source>
</evidence>
<dbReference type="OrthoDB" id="9768354at2"/>
<dbReference type="InterPro" id="IPR038461">
    <property type="entry name" value="Schlafen_AlbA_2_dom_sf"/>
</dbReference>
<comment type="caution">
    <text evidence="2">The sequence shown here is derived from an EMBL/GenBank/DDBJ whole genome shotgun (WGS) entry which is preliminary data.</text>
</comment>